<dbReference type="CDD" id="cd13693">
    <property type="entry name" value="PBP2_polar_AA"/>
    <property type="match status" value="1"/>
</dbReference>
<evidence type="ECO:0000259" key="2">
    <source>
        <dbReference type="SMART" id="SM00062"/>
    </source>
</evidence>
<dbReference type="Proteomes" id="UP000233293">
    <property type="component" value="Unassembled WGS sequence"/>
</dbReference>
<proteinExistence type="predicted"/>
<dbReference type="SUPFAM" id="SSF53850">
    <property type="entry name" value="Periplasmic binding protein-like II"/>
    <property type="match status" value="1"/>
</dbReference>
<dbReference type="Pfam" id="PF00497">
    <property type="entry name" value="SBP_bac_3"/>
    <property type="match status" value="1"/>
</dbReference>
<dbReference type="OrthoDB" id="6192933at2"/>
<dbReference type="EMBL" id="PIUM01000001">
    <property type="protein sequence ID" value="PKU26668.1"/>
    <property type="molecule type" value="Genomic_DNA"/>
</dbReference>
<dbReference type="InterPro" id="IPR001638">
    <property type="entry name" value="Solute-binding_3/MltF_N"/>
</dbReference>
<dbReference type="PANTHER" id="PTHR35936">
    <property type="entry name" value="MEMBRANE-BOUND LYTIC MUREIN TRANSGLYCOSYLASE F"/>
    <property type="match status" value="1"/>
</dbReference>
<keyword evidence="1" id="KW-0732">Signal</keyword>
<evidence type="ECO:0000313" key="3">
    <source>
        <dbReference type="EMBL" id="PKU26668.1"/>
    </source>
</evidence>
<gene>
    <name evidence="3" type="ORF">CWS72_01470</name>
</gene>
<dbReference type="PANTHER" id="PTHR35936:SF17">
    <property type="entry name" value="ARGININE-BINDING EXTRACELLULAR PROTEIN ARTP"/>
    <property type="match status" value="1"/>
</dbReference>
<name>A0A2N3Q1Y0_9PROT</name>
<dbReference type="SMART" id="SM00062">
    <property type="entry name" value="PBPb"/>
    <property type="match status" value="1"/>
</dbReference>
<dbReference type="AlphaFoldDB" id="A0A2N3Q1Y0"/>
<sequence length="269" mass="29334">MFWLVLLGLGCFAQTAARADATLDKIKERGVLVVGVMLSGPPFGYIDPTTQEQRGVNIDLAKSLADHLGVRLETVPVTPPTRVAFLQQGKVSLLLANMQWTQDRSEILTFVPTPYDEVGGAAVVRKGSGIKEWANLKGKPVCVSQGSNFTKPLAEDYGAQVKGFPSQPESLLALKGGNCVAAVHDGAAVKLMVEDKKSEWGEYEIPIPNDLIPSPSVIWLRKGETDTQAALDAIVKEWHRTGWLIETAKKNRLPLSPLLNRLHEQFKAS</sequence>
<protein>
    <submittedName>
        <fullName evidence="3">Amino acid ABC transporter</fullName>
    </submittedName>
</protein>
<feature type="domain" description="Solute-binding protein family 3/N-terminal" evidence="2">
    <location>
        <begin position="31"/>
        <end position="255"/>
    </location>
</feature>
<reference evidence="4" key="1">
    <citation type="submission" date="2017-12" db="EMBL/GenBank/DDBJ databases">
        <title>Draft genome sequence of Telmatospirillum siberiense 26-4b1T, an acidotolerant peatland alphaproteobacterium potentially involved in sulfur cycling.</title>
        <authorList>
            <person name="Hausmann B."/>
            <person name="Pjevac P."/>
            <person name="Schreck K."/>
            <person name="Herbold C.W."/>
            <person name="Daims H."/>
            <person name="Wagner M."/>
            <person name="Pester M."/>
            <person name="Loy A."/>
        </authorList>
    </citation>
    <scope>NUCLEOTIDE SEQUENCE [LARGE SCALE GENOMIC DNA]</scope>
    <source>
        <strain evidence="4">26-4b1</strain>
    </source>
</reference>
<accession>A0A2N3Q1Y0</accession>
<evidence type="ECO:0000256" key="1">
    <source>
        <dbReference type="ARBA" id="ARBA00022729"/>
    </source>
</evidence>
<organism evidence="3 4">
    <name type="scientific">Telmatospirillum siberiense</name>
    <dbReference type="NCBI Taxonomy" id="382514"/>
    <lineage>
        <taxon>Bacteria</taxon>
        <taxon>Pseudomonadati</taxon>
        <taxon>Pseudomonadota</taxon>
        <taxon>Alphaproteobacteria</taxon>
        <taxon>Rhodospirillales</taxon>
        <taxon>Rhodospirillaceae</taxon>
        <taxon>Telmatospirillum</taxon>
    </lineage>
</organism>
<evidence type="ECO:0000313" key="4">
    <source>
        <dbReference type="Proteomes" id="UP000233293"/>
    </source>
</evidence>
<dbReference type="Gene3D" id="3.40.190.10">
    <property type="entry name" value="Periplasmic binding protein-like II"/>
    <property type="match status" value="2"/>
</dbReference>
<comment type="caution">
    <text evidence="3">The sequence shown here is derived from an EMBL/GenBank/DDBJ whole genome shotgun (WGS) entry which is preliminary data.</text>
</comment>
<keyword evidence="4" id="KW-1185">Reference proteome</keyword>